<dbReference type="EMBL" id="SMYL01000017">
    <property type="protein sequence ID" value="TDK60443.1"/>
    <property type="molecule type" value="Genomic_DNA"/>
</dbReference>
<evidence type="ECO:0000259" key="2">
    <source>
        <dbReference type="Pfam" id="PF14587"/>
    </source>
</evidence>
<dbReference type="InterPro" id="IPR017853">
    <property type="entry name" value="GH"/>
</dbReference>
<feature type="signal peptide" evidence="1">
    <location>
        <begin position="1"/>
        <end position="20"/>
    </location>
</feature>
<dbReference type="AlphaFoldDB" id="A0A4V3ATL3"/>
<dbReference type="Gene3D" id="3.20.20.80">
    <property type="entry name" value="Glycosidases"/>
    <property type="match status" value="1"/>
</dbReference>
<dbReference type="PROSITE" id="PS51257">
    <property type="entry name" value="PROKAR_LIPOPROTEIN"/>
    <property type="match status" value="1"/>
</dbReference>
<accession>A0A4V3ATL3</accession>
<protein>
    <submittedName>
        <fullName evidence="3">Beta-1,6-galactanase</fullName>
    </submittedName>
</protein>
<dbReference type="PANTHER" id="PTHR42767:SF1">
    <property type="entry name" value="ENDO-BETA-1,6-GALACTANASE-LIKE DOMAIN-CONTAINING PROTEIN"/>
    <property type="match status" value="1"/>
</dbReference>
<dbReference type="OrthoDB" id="9806701at2"/>
<dbReference type="Pfam" id="PF14587">
    <property type="entry name" value="Glyco_hydr_30_2"/>
    <property type="match status" value="1"/>
</dbReference>
<evidence type="ECO:0000313" key="4">
    <source>
        <dbReference type="Proteomes" id="UP000294829"/>
    </source>
</evidence>
<dbReference type="GO" id="GO:0004553">
    <property type="term" value="F:hydrolase activity, hydrolyzing O-glycosyl compounds"/>
    <property type="evidence" value="ECO:0007669"/>
    <property type="project" value="InterPro"/>
</dbReference>
<feature type="chain" id="PRO_5020951559" evidence="1">
    <location>
        <begin position="21"/>
        <end position="508"/>
    </location>
</feature>
<evidence type="ECO:0000313" key="3">
    <source>
        <dbReference type="EMBL" id="TDK60443.1"/>
    </source>
</evidence>
<dbReference type="RefSeq" id="WP_133331174.1">
    <property type="nucleotide sequence ID" value="NZ_SMYL01000017.1"/>
</dbReference>
<dbReference type="SUPFAM" id="SSF51445">
    <property type="entry name" value="(Trans)glycosidases"/>
    <property type="match status" value="1"/>
</dbReference>
<feature type="domain" description="Endo-beta-1,6-galactanase-like" evidence="2">
    <location>
        <begin position="33"/>
        <end position="270"/>
    </location>
</feature>
<gene>
    <name evidence="3" type="ORF">E2I14_18135</name>
</gene>
<name>A0A4V3ATL3_9BURK</name>
<dbReference type="InterPro" id="IPR039743">
    <property type="entry name" value="6GAL/EXGAL"/>
</dbReference>
<reference evidence="3 4" key="1">
    <citation type="submission" date="2019-03" db="EMBL/GenBank/DDBJ databases">
        <title>Sapientia aquatica gen. nov., sp. nov., isolated from a crater lake.</title>
        <authorList>
            <person name="Felfoldi T."/>
            <person name="Szabo A."/>
            <person name="Toth E."/>
            <person name="Schumann P."/>
            <person name="Keki Z."/>
            <person name="Marialigeti K."/>
            <person name="Mathe I."/>
        </authorList>
    </citation>
    <scope>NUCLEOTIDE SEQUENCE [LARGE SCALE GENOMIC DNA]</scope>
    <source>
        <strain evidence="3 4">SA-152</strain>
    </source>
</reference>
<keyword evidence="4" id="KW-1185">Reference proteome</keyword>
<keyword evidence="1" id="KW-0732">Signal</keyword>
<evidence type="ECO:0000256" key="1">
    <source>
        <dbReference type="SAM" id="SignalP"/>
    </source>
</evidence>
<dbReference type="Proteomes" id="UP000294829">
    <property type="component" value="Unassembled WGS sequence"/>
</dbReference>
<comment type="caution">
    <text evidence="3">The sequence shown here is derived from an EMBL/GenBank/DDBJ whole genome shotgun (WGS) entry which is preliminary data.</text>
</comment>
<organism evidence="3 4">
    <name type="scientific">Sapientia aquatica</name>
    <dbReference type="NCBI Taxonomy" id="1549640"/>
    <lineage>
        <taxon>Bacteria</taxon>
        <taxon>Pseudomonadati</taxon>
        <taxon>Pseudomonadota</taxon>
        <taxon>Betaproteobacteria</taxon>
        <taxon>Burkholderiales</taxon>
        <taxon>Oxalobacteraceae</taxon>
        <taxon>Sapientia</taxon>
    </lineage>
</organism>
<sequence>MNHKLVLNSALLLGSIAVSACSVGATTSPTYKINAASAYGTWDGWGTSLAWWAKAFGNRDDLADLAFTTNSVTLNGVVLPGLGLNIVRYNAGASTSSSYNGLTMKLSSSMDPNREMDGYWLDGYSNSPLSASWNWAADLNQRTMMQKAKLRGANIFELFSNSPIWWMTVNQDPQGAANGGANLQNSYLDQHAVYLATIAKYAQTNWGITFNSVEAFNEPSSNWWSTANSQEGCFIGASTQQSIIAYLRSELNNQGLANVMVSASDENTYDQATTTWQSISGAAKAQVGRFNVHGYQYAGGRRDLLAAAVAPTGQKIWNSEYGDGDASGQELIDSLMLDFSYLHPSGWVYWQVLDYGGWGAIQSNLSSSSFSTANTKYYVMAQFTRHIRPGMKIIANPNSTGSMVSAYDPVAHQLIIVAANAGKTSQTMHFDLTAFKTVSGTSYNGQGLVQRWDTQTGGGYLATSTGSDTGKGDKHSYHADTFLNGKLFSATFSGYTVQTFEIDNVYVN</sequence>
<dbReference type="InterPro" id="IPR039514">
    <property type="entry name" value="6GAL-like"/>
</dbReference>
<proteinExistence type="predicted"/>
<dbReference type="PANTHER" id="PTHR42767">
    <property type="entry name" value="ENDO-BETA-1,6-GALACTANASE"/>
    <property type="match status" value="1"/>
</dbReference>